<keyword evidence="2" id="KW-0472">Membrane</keyword>
<dbReference type="RefSeq" id="WP_208650360.1">
    <property type="nucleotide sequence ID" value="NZ_CP036528.1"/>
</dbReference>
<evidence type="ECO:0008006" key="5">
    <source>
        <dbReference type="Google" id="ProtNLM"/>
    </source>
</evidence>
<evidence type="ECO:0000256" key="1">
    <source>
        <dbReference type="SAM" id="MobiDB-lite"/>
    </source>
</evidence>
<organism evidence="3 4">
    <name type="scientific">Ureibacillus thermophilus</name>
    <dbReference type="NCBI Taxonomy" id="367743"/>
    <lineage>
        <taxon>Bacteria</taxon>
        <taxon>Bacillati</taxon>
        <taxon>Bacillota</taxon>
        <taxon>Bacilli</taxon>
        <taxon>Bacillales</taxon>
        <taxon>Caryophanaceae</taxon>
        <taxon>Ureibacillus</taxon>
    </lineage>
</organism>
<feature type="transmembrane region" description="Helical" evidence="2">
    <location>
        <begin position="36"/>
        <end position="57"/>
    </location>
</feature>
<keyword evidence="4" id="KW-1185">Reference proteome</keyword>
<dbReference type="AlphaFoldDB" id="A0A4P6UY10"/>
<reference evidence="3 4" key="1">
    <citation type="submission" date="2019-02" db="EMBL/GenBank/DDBJ databases">
        <title>Ureibacillus thermophilus.</title>
        <authorList>
            <person name="Sunny J.S."/>
            <person name="Natarajan A."/>
            <person name="Saleena L.M."/>
        </authorList>
    </citation>
    <scope>NUCLEOTIDE SEQUENCE [LARGE SCALE GENOMIC DNA]</scope>
    <source>
        <strain evidence="3 4">LM102</strain>
    </source>
</reference>
<name>A0A4P6UY10_9BACL</name>
<evidence type="ECO:0000313" key="3">
    <source>
        <dbReference type="EMBL" id="QBK26672.1"/>
    </source>
</evidence>
<evidence type="ECO:0000256" key="2">
    <source>
        <dbReference type="SAM" id="Phobius"/>
    </source>
</evidence>
<accession>A0A4P6UY10</accession>
<proteinExistence type="predicted"/>
<keyword evidence="2" id="KW-0812">Transmembrane</keyword>
<feature type="region of interest" description="Disordered" evidence="1">
    <location>
        <begin position="1"/>
        <end position="24"/>
    </location>
</feature>
<dbReference type="KEGG" id="uth:DKZ56_12925"/>
<gene>
    <name evidence="3" type="ORF">DKZ56_12925</name>
</gene>
<sequence>MNNEFYPIFRPNPENQTPPNKTGNNSFEIRRIKLSLFGNIIQIVGAIISTYAQIMALEDLQSHQPSNDPYDERIKKLESQIQYLTKEIEKQKDKKSY</sequence>
<keyword evidence="2" id="KW-1133">Transmembrane helix</keyword>
<dbReference type="EMBL" id="CP036528">
    <property type="protein sequence ID" value="QBK26672.1"/>
    <property type="molecule type" value="Genomic_DNA"/>
</dbReference>
<evidence type="ECO:0000313" key="4">
    <source>
        <dbReference type="Proteomes" id="UP000291151"/>
    </source>
</evidence>
<dbReference type="Proteomes" id="UP000291151">
    <property type="component" value="Chromosome"/>
</dbReference>
<feature type="compositionally biased region" description="Polar residues" evidence="1">
    <location>
        <begin position="13"/>
        <end position="24"/>
    </location>
</feature>
<protein>
    <recommendedName>
        <fullName evidence="5">Translation initiation factor 2</fullName>
    </recommendedName>
</protein>